<dbReference type="Pfam" id="PF00263">
    <property type="entry name" value="Secretin"/>
    <property type="match status" value="1"/>
</dbReference>
<feature type="chain" id="PRO_5020555840" evidence="2">
    <location>
        <begin position="20"/>
        <end position="455"/>
    </location>
</feature>
<evidence type="ECO:0000259" key="3">
    <source>
        <dbReference type="Pfam" id="PF00263"/>
    </source>
</evidence>
<accession>A0A4R8LQC8</accession>
<evidence type="ECO:0000313" key="5">
    <source>
        <dbReference type="Proteomes" id="UP000295509"/>
    </source>
</evidence>
<comment type="similarity">
    <text evidence="1">Belongs to the bacterial secretin family.</text>
</comment>
<feature type="signal peptide" evidence="2">
    <location>
        <begin position="1"/>
        <end position="19"/>
    </location>
</feature>
<evidence type="ECO:0000256" key="2">
    <source>
        <dbReference type="SAM" id="SignalP"/>
    </source>
</evidence>
<dbReference type="PANTHER" id="PTHR30332:SF17">
    <property type="entry name" value="TYPE IV PILIATION SYSTEM PROTEIN DR_0774-RELATED"/>
    <property type="match status" value="1"/>
</dbReference>
<reference evidence="4 5" key="1">
    <citation type="submission" date="2019-03" db="EMBL/GenBank/DDBJ databases">
        <title>Genomic Encyclopedia of Type Strains, Phase III (KMG-III): the genomes of soil and plant-associated and newly described type strains.</title>
        <authorList>
            <person name="Whitman W."/>
        </authorList>
    </citation>
    <scope>NUCLEOTIDE SEQUENCE [LARGE SCALE GENOMIC DNA]</scope>
    <source>
        <strain evidence="4 5">LMG 29544</strain>
    </source>
</reference>
<name>A0A4R8LQC8_9BURK</name>
<dbReference type="GO" id="GO:0009306">
    <property type="term" value="P:protein secretion"/>
    <property type="evidence" value="ECO:0007669"/>
    <property type="project" value="InterPro"/>
</dbReference>
<comment type="caution">
    <text evidence="4">The sequence shown here is derived from an EMBL/GenBank/DDBJ whole genome shotgun (WGS) entry which is preliminary data.</text>
</comment>
<organism evidence="4 5">
    <name type="scientific">Paraburkholderia rhizosphaerae</name>
    <dbReference type="NCBI Taxonomy" id="480658"/>
    <lineage>
        <taxon>Bacteria</taxon>
        <taxon>Pseudomonadati</taxon>
        <taxon>Pseudomonadota</taxon>
        <taxon>Betaproteobacteria</taxon>
        <taxon>Burkholderiales</taxon>
        <taxon>Burkholderiaceae</taxon>
        <taxon>Paraburkholderia</taxon>
    </lineage>
</organism>
<keyword evidence="2" id="KW-0732">Signal</keyword>
<proteinExistence type="inferred from homology"/>
<dbReference type="OrthoDB" id="8981785at2"/>
<dbReference type="PANTHER" id="PTHR30332">
    <property type="entry name" value="PROBABLE GENERAL SECRETION PATHWAY PROTEIN D"/>
    <property type="match status" value="1"/>
</dbReference>
<dbReference type="Proteomes" id="UP000295509">
    <property type="component" value="Unassembled WGS sequence"/>
</dbReference>
<dbReference type="EMBL" id="SORE01000012">
    <property type="protein sequence ID" value="TDY47713.1"/>
    <property type="molecule type" value="Genomic_DNA"/>
</dbReference>
<dbReference type="InterPro" id="IPR004846">
    <property type="entry name" value="T2SS/T3SS_dom"/>
</dbReference>
<dbReference type="InterPro" id="IPR050810">
    <property type="entry name" value="Bact_Secretion_Sys_Channel"/>
</dbReference>
<evidence type="ECO:0000256" key="1">
    <source>
        <dbReference type="RuleBase" id="RU004003"/>
    </source>
</evidence>
<feature type="domain" description="Type II/III secretion system secretin-like" evidence="3">
    <location>
        <begin position="299"/>
        <end position="430"/>
    </location>
</feature>
<dbReference type="AlphaFoldDB" id="A0A4R8LQC8"/>
<evidence type="ECO:0000313" key="4">
    <source>
        <dbReference type="EMBL" id="TDY47713.1"/>
    </source>
</evidence>
<dbReference type="GO" id="GO:0015627">
    <property type="term" value="C:type II protein secretion system complex"/>
    <property type="evidence" value="ECO:0007669"/>
    <property type="project" value="TreeGrafter"/>
</dbReference>
<protein>
    <submittedName>
        <fullName evidence="4">Type II/III secretion system protein</fullName>
    </submittedName>
</protein>
<sequence length="455" mass="47870">MKRLLALGGVLFAQLVAGAEVVPPLPTLPALVSSSSAPVPAVPVAPLRLGRGGAFDLRFVNVGQLVDLLYGDAMHVPHVISSEVLQDTRLVSFQYDGKAGDLHAFVRVFLDSQGFRVETHEGVDFVSKKPVGEVRQPEQETFVYRPRYRTAEYLAQVVQPLFSGRMTASAGPVGGLVASDAGSAPVGASGAAGAMAGVLPVPPRSGVSAADDLVFVASASEISKVRQLLPQLDRAAGEVVVRGWVYEVNTENDSNSAFSIAANVLTGIGGQLSVSNGPTSQDPTALRFSSNYLNFAISALNADTRFKQVSDPHARVLSGSSVRLNVGSQVPTLGSISYQGASGTPVQSVEYQDAGLIFDVQPTVMADAIQVQLQEQMSSFVATTTGVNNSPTKNTRQMQTTVSMKDGEVIVIGGLVQDTTSSTNNSLGWLPHFLDGHSASKGRTEVLLVLQVQKI</sequence>
<keyword evidence="5" id="KW-1185">Reference proteome</keyword>
<gene>
    <name evidence="4" type="ORF">BX592_112101</name>
</gene>